<feature type="domain" description="Disease resistance N-terminal" evidence="9">
    <location>
        <begin position="23"/>
        <end position="105"/>
    </location>
</feature>
<dbReference type="Gene3D" id="1.20.5.4130">
    <property type="match status" value="1"/>
</dbReference>
<evidence type="ECO:0000259" key="8">
    <source>
        <dbReference type="Pfam" id="PF00931"/>
    </source>
</evidence>
<dbReference type="PANTHER" id="PTHR23155">
    <property type="entry name" value="DISEASE RESISTANCE PROTEIN RP"/>
    <property type="match status" value="1"/>
</dbReference>
<evidence type="ECO:0000256" key="4">
    <source>
        <dbReference type="ARBA" id="ARBA00022741"/>
    </source>
</evidence>
<dbReference type="AlphaFoldDB" id="A0ABC9ATE9"/>
<gene>
    <name evidence="11" type="ORF">URODEC1_LOCUS58535</name>
</gene>
<keyword evidence="3" id="KW-0677">Repeat</keyword>
<keyword evidence="6" id="KW-0175">Coiled coil</keyword>
<dbReference type="InterPro" id="IPR044974">
    <property type="entry name" value="Disease_R_plants"/>
</dbReference>
<dbReference type="CDD" id="cd14798">
    <property type="entry name" value="RX-CC_like"/>
    <property type="match status" value="1"/>
</dbReference>
<feature type="domain" description="Disease resistance R13L4/SHOC-2-like LRR" evidence="10">
    <location>
        <begin position="743"/>
        <end position="894"/>
    </location>
</feature>
<dbReference type="Proteomes" id="UP001497457">
    <property type="component" value="Chromosome 23rd"/>
</dbReference>
<dbReference type="InterPro" id="IPR027417">
    <property type="entry name" value="P-loop_NTPase"/>
</dbReference>
<dbReference type="Pfam" id="PF00931">
    <property type="entry name" value="NB-ARC"/>
    <property type="match status" value="1"/>
</dbReference>
<name>A0ABC9ATE9_9POAL</name>
<dbReference type="InterPro" id="IPR041118">
    <property type="entry name" value="Rx_N"/>
</dbReference>
<dbReference type="GO" id="GO:0051707">
    <property type="term" value="P:response to other organism"/>
    <property type="evidence" value="ECO:0007669"/>
    <property type="project" value="UniProtKB-ARBA"/>
</dbReference>
<dbReference type="InterPro" id="IPR002182">
    <property type="entry name" value="NB-ARC"/>
</dbReference>
<evidence type="ECO:0000259" key="10">
    <source>
        <dbReference type="Pfam" id="PF23598"/>
    </source>
</evidence>
<dbReference type="InterPro" id="IPR055414">
    <property type="entry name" value="LRR_R13L4/SHOC2-like"/>
</dbReference>
<feature type="compositionally biased region" description="Basic and acidic residues" evidence="7">
    <location>
        <begin position="930"/>
        <end position="954"/>
    </location>
</feature>
<evidence type="ECO:0000259" key="9">
    <source>
        <dbReference type="Pfam" id="PF18052"/>
    </source>
</evidence>
<evidence type="ECO:0000313" key="12">
    <source>
        <dbReference type="Proteomes" id="UP001497457"/>
    </source>
</evidence>
<dbReference type="Gene3D" id="3.40.50.300">
    <property type="entry name" value="P-loop containing nucleotide triphosphate hydrolases"/>
    <property type="match status" value="1"/>
</dbReference>
<dbReference type="GO" id="GO:0006952">
    <property type="term" value="P:defense response"/>
    <property type="evidence" value="ECO:0007669"/>
    <property type="project" value="UniProtKB-KW"/>
</dbReference>
<keyword evidence="2" id="KW-0433">Leucine-rich repeat</keyword>
<dbReference type="Pfam" id="PF18052">
    <property type="entry name" value="Rx_N"/>
    <property type="match status" value="1"/>
</dbReference>
<dbReference type="SUPFAM" id="SSF52058">
    <property type="entry name" value="L domain-like"/>
    <property type="match status" value="1"/>
</dbReference>
<accession>A0ABC9ATE9</accession>
<evidence type="ECO:0000256" key="3">
    <source>
        <dbReference type="ARBA" id="ARBA00022737"/>
    </source>
</evidence>
<evidence type="ECO:0000256" key="7">
    <source>
        <dbReference type="SAM" id="MobiDB-lite"/>
    </source>
</evidence>
<comment type="similarity">
    <text evidence="1">Belongs to the disease resistance NB-LRR family.</text>
</comment>
<dbReference type="PRINTS" id="PR00364">
    <property type="entry name" value="DISEASERSIST"/>
</dbReference>
<evidence type="ECO:0000313" key="11">
    <source>
        <dbReference type="EMBL" id="CAL4986815.1"/>
    </source>
</evidence>
<dbReference type="InterPro" id="IPR038005">
    <property type="entry name" value="RX-like_CC"/>
</dbReference>
<keyword evidence="4" id="KW-0547">Nucleotide-binding</keyword>
<feature type="domain" description="NB-ARC" evidence="8">
    <location>
        <begin position="168"/>
        <end position="335"/>
    </location>
</feature>
<dbReference type="InterPro" id="IPR032675">
    <property type="entry name" value="LRR_dom_sf"/>
</dbReference>
<evidence type="ECO:0000256" key="5">
    <source>
        <dbReference type="ARBA" id="ARBA00022821"/>
    </source>
</evidence>
<feature type="region of interest" description="Disordered" evidence="7">
    <location>
        <begin position="930"/>
        <end position="955"/>
    </location>
</feature>
<keyword evidence="5" id="KW-0611">Plant defense</keyword>
<keyword evidence="12" id="KW-1185">Reference proteome</keyword>
<evidence type="ECO:0000256" key="2">
    <source>
        <dbReference type="ARBA" id="ARBA00022614"/>
    </source>
</evidence>
<feature type="domain" description="Disease resistance R13L4/SHOC-2-like LRR" evidence="10">
    <location>
        <begin position="557"/>
        <end position="658"/>
    </location>
</feature>
<dbReference type="GO" id="GO:0000166">
    <property type="term" value="F:nucleotide binding"/>
    <property type="evidence" value="ECO:0007669"/>
    <property type="project" value="UniProtKB-KW"/>
</dbReference>
<reference evidence="11" key="1">
    <citation type="submission" date="2024-10" db="EMBL/GenBank/DDBJ databases">
        <authorList>
            <person name="Ryan C."/>
        </authorList>
    </citation>
    <scope>NUCLEOTIDE SEQUENCE [LARGE SCALE GENOMIC DNA]</scope>
</reference>
<dbReference type="EMBL" id="OZ075133">
    <property type="protein sequence ID" value="CAL4986815.1"/>
    <property type="molecule type" value="Genomic_DNA"/>
</dbReference>
<dbReference type="Pfam" id="PF23598">
    <property type="entry name" value="LRR_14"/>
    <property type="match status" value="2"/>
</dbReference>
<proteinExistence type="inferred from homology"/>
<sequence length="973" mass="109335">MELCEESARETEWFAAVTAATGALGPVLVKLTDLLGAEYKLQEGTRRDIVSIKSELKPVHDLLGKLWGREDLDVAFTDWMAEARELSYDMEDDIDGFTLGLERDDGGFIQWEATDSPFKEFMERVKDVSKRCGKMQKVGDTICSSSKLTTDPRALFLHKDGSELVGMERKKEKLIEQLQEHEMVCIVGSAGMGKTTLADLVYQTIGDEFQCRAFVSVHPSPNMTEILGTILSQVAAGAMSAGSGTKPAAQQNIVNDKSISLSEKSGTESAAEQNDFIKGISTFLSDKRYLVIIDDIWQWEEWEDIRKALPKNNLRCKLIMTTRVWSIAKKCHTEQGAHMYEQRFGGVDAARLSATRLSKSVEGTNAKGLSTKIADMSGMPPYYFCPLAVICLSSAWAESHVQQGDDGEWNTWASHVLDDGFLSTPSLKPLVQSLCLGFNDLPVQLRTCLLYCTVYPQLNGIAKGLLYKECLVRKWIAEGFVSEVKVAEAYFDKLVSMNLLHLGMHKLHPIMRAFLVCKAKEDNFIAYDGAGNSSHAKKIRCLSLTTDRYPDEDVLSHTRSLVVSGQQCRLDGVPLKAFKKLRVLEIKSSRLQNIHLVDICGLIWLKYLDLMGCGHITELPREIGRLQNLETLHVEGTCIGKLPTEIGKLQHLRTLDISGAKVRELSCSKDQNPLLSVVFYTDRSSGQKLKLPLCDISSSGGEEVISSSEGKCREDLSILVLFNHFGERCEVLPVRMLRVAGRHMKIPQWVKLDLRNVCSLDIRLCKLMHEDLEFLKTQMPNLQALELRFEVFPRELVAITGGGFSKLETFYVDCRLPRVITFEEGAMLKLKHLEFKFYSGPATSQDYSMGIKHLPNLKRVVFRCSEYYTMDGPGISATIEVVRIEAAQHPNKITLYVNDMEPEVFGSGAEWISQADKVLISKESEERKHIREQREQLYHAAERRPRRDKSKGVELRTCGTAAHARLEEMEESD</sequence>
<organism evidence="11 12">
    <name type="scientific">Urochloa decumbens</name>
    <dbReference type="NCBI Taxonomy" id="240449"/>
    <lineage>
        <taxon>Eukaryota</taxon>
        <taxon>Viridiplantae</taxon>
        <taxon>Streptophyta</taxon>
        <taxon>Embryophyta</taxon>
        <taxon>Tracheophyta</taxon>
        <taxon>Spermatophyta</taxon>
        <taxon>Magnoliopsida</taxon>
        <taxon>Liliopsida</taxon>
        <taxon>Poales</taxon>
        <taxon>Poaceae</taxon>
        <taxon>PACMAD clade</taxon>
        <taxon>Panicoideae</taxon>
        <taxon>Panicodae</taxon>
        <taxon>Paniceae</taxon>
        <taxon>Melinidinae</taxon>
        <taxon>Urochloa</taxon>
    </lineage>
</organism>
<evidence type="ECO:0000256" key="1">
    <source>
        <dbReference type="ARBA" id="ARBA00008894"/>
    </source>
</evidence>
<dbReference type="PANTHER" id="PTHR23155:SF1167">
    <property type="entry name" value="OS08G0412100 PROTEIN"/>
    <property type="match status" value="1"/>
</dbReference>
<protein>
    <submittedName>
        <fullName evidence="11">Uncharacterized protein</fullName>
    </submittedName>
</protein>
<dbReference type="Gene3D" id="3.80.10.10">
    <property type="entry name" value="Ribonuclease Inhibitor"/>
    <property type="match status" value="1"/>
</dbReference>
<dbReference type="SUPFAM" id="SSF52540">
    <property type="entry name" value="P-loop containing nucleoside triphosphate hydrolases"/>
    <property type="match status" value="1"/>
</dbReference>
<evidence type="ECO:0000256" key="6">
    <source>
        <dbReference type="ARBA" id="ARBA00023054"/>
    </source>
</evidence>